<evidence type="ECO:0000313" key="2">
    <source>
        <dbReference type="EMBL" id="MDP9861729.1"/>
    </source>
</evidence>
<dbReference type="RefSeq" id="WP_306857620.1">
    <property type="nucleotide sequence ID" value="NZ_JAUSRB010000001.1"/>
</dbReference>
<comment type="caution">
    <text evidence="2">The sequence shown here is derived from an EMBL/GenBank/DDBJ whole genome shotgun (WGS) entry which is preliminary data.</text>
</comment>
<feature type="region of interest" description="Disordered" evidence="1">
    <location>
        <begin position="62"/>
        <end position="99"/>
    </location>
</feature>
<gene>
    <name evidence="2" type="ORF">J2S55_000988</name>
</gene>
<accession>A0ABT9QXM5</accession>
<sequence>MPTSVQLAPSQWVIAPRLCQMSQTLCWPTAQTLVAEAPATSDSDPSLLSRALVGACHASTAGGLTGSAWAAGRREDSRSRPPTHSASARRGRRRVMFKW</sequence>
<evidence type="ECO:0000256" key="1">
    <source>
        <dbReference type="SAM" id="MobiDB-lite"/>
    </source>
</evidence>
<keyword evidence="3" id="KW-1185">Reference proteome</keyword>
<dbReference type="EMBL" id="JAUSRB010000001">
    <property type="protein sequence ID" value="MDP9861729.1"/>
    <property type="molecule type" value="Genomic_DNA"/>
</dbReference>
<evidence type="ECO:0000313" key="3">
    <source>
        <dbReference type="Proteomes" id="UP001230426"/>
    </source>
</evidence>
<dbReference type="Proteomes" id="UP001230426">
    <property type="component" value="Unassembled WGS sequence"/>
</dbReference>
<name>A0ABT9QXM5_9ACTN</name>
<reference evidence="2 3" key="1">
    <citation type="submission" date="2023-07" db="EMBL/GenBank/DDBJ databases">
        <title>Sequencing the genomes of 1000 actinobacteria strains.</title>
        <authorList>
            <person name="Klenk H.-P."/>
        </authorList>
    </citation>
    <scope>NUCLEOTIDE SEQUENCE [LARGE SCALE GENOMIC DNA]</scope>
    <source>
        <strain evidence="2 3">DSM 44109</strain>
    </source>
</reference>
<proteinExistence type="predicted"/>
<protein>
    <submittedName>
        <fullName evidence="2">Uncharacterized protein</fullName>
    </submittedName>
</protein>
<feature type="compositionally biased region" description="Basic residues" evidence="1">
    <location>
        <begin position="87"/>
        <end position="99"/>
    </location>
</feature>
<organism evidence="2 3">
    <name type="scientific">Streptosporangium brasiliense</name>
    <dbReference type="NCBI Taxonomy" id="47480"/>
    <lineage>
        <taxon>Bacteria</taxon>
        <taxon>Bacillati</taxon>
        <taxon>Actinomycetota</taxon>
        <taxon>Actinomycetes</taxon>
        <taxon>Streptosporangiales</taxon>
        <taxon>Streptosporangiaceae</taxon>
        <taxon>Streptosporangium</taxon>
    </lineage>
</organism>